<keyword evidence="3" id="KW-0687">Ribonucleoprotein</keyword>
<dbReference type="OMA" id="IDYMSHE"/>
<organism evidence="4">
    <name type="scientific">Ailuropoda melanoleuca</name>
    <name type="common">Giant panda</name>
    <dbReference type="NCBI Taxonomy" id="9646"/>
    <lineage>
        <taxon>Eukaryota</taxon>
        <taxon>Metazoa</taxon>
        <taxon>Chordata</taxon>
        <taxon>Craniata</taxon>
        <taxon>Vertebrata</taxon>
        <taxon>Euteleostomi</taxon>
        <taxon>Mammalia</taxon>
        <taxon>Eutheria</taxon>
        <taxon>Laurasiatheria</taxon>
        <taxon>Carnivora</taxon>
        <taxon>Caniformia</taxon>
        <taxon>Ursidae</taxon>
        <taxon>Ailuropoda</taxon>
    </lineage>
</organism>
<evidence type="ECO:0008006" key="5">
    <source>
        <dbReference type="Google" id="ProtNLM"/>
    </source>
</evidence>
<name>D2HDA2_AILME</name>
<dbReference type="GO" id="GO:0003735">
    <property type="term" value="F:structural constituent of ribosome"/>
    <property type="evidence" value="ECO:0007669"/>
    <property type="project" value="InterPro"/>
</dbReference>
<dbReference type="HOGENOM" id="CLU_071479_4_1_1"/>
<dbReference type="STRING" id="9646.ENSAMEP00000019649"/>
<dbReference type="eggNOG" id="KOG0878">
    <property type="taxonomic scope" value="Eukaryota"/>
</dbReference>
<dbReference type="SUPFAM" id="SSF52042">
    <property type="entry name" value="Ribosomal protein L32e"/>
    <property type="match status" value="1"/>
</dbReference>
<dbReference type="InParanoid" id="D2HDA2"/>
<accession>D2HDA2</accession>
<gene>
    <name evidence="4" type="ORF">PANDA_008654</name>
</gene>
<keyword evidence="2" id="KW-0689">Ribosomal protein</keyword>
<feature type="non-terminal residue" evidence="4">
    <location>
        <position position="135"/>
    </location>
</feature>
<dbReference type="PANTHER" id="PTHR23413:SF6">
    <property type="entry name" value="LARGE RIBOSOMAL SUBUNIT PROTEIN EL32"/>
    <property type="match status" value="1"/>
</dbReference>
<dbReference type="GO" id="GO:0022625">
    <property type="term" value="C:cytosolic large ribosomal subunit"/>
    <property type="evidence" value="ECO:0007669"/>
    <property type="project" value="TreeGrafter"/>
</dbReference>
<dbReference type="AlphaFoldDB" id="D2HDA2"/>
<evidence type="ECO:0000256" key="3">
    <source>
        <dbReference type="ARBA" id="ARBA00023274"/>
    </source>
</evidence>
<dbReference type="CDD" id="cd00513">
    <property type="entry name" value="Ribosomal_L32_L32e"/>
    <property type="match status" value="1"/>
</dbReference>
<dbReference type="PANTHER" id="PTHR23413">
    <property type="entry name" value="60S RIBOSOMAL PROTEIN L32 AND DNA-DIRECTED RNA POLYMERASE II, SUBUNIT N"/>
    <property type="match status" value="1"/>
</dbReference>
<dbReference type="InterPro" id="IPR036351">
    <property type="entry name" value="Ribosomal_eL32_sf"/>
</dbReference>
<reference evidence="4" key="1">
    <citation type="journal article" date="2010" name="Nature">
        <title>The sequence and de novo assembly of the giant panda genome.</title>
        <authorList>
            <person name="Li R."/>
            <person name="Fan W."/>
            <person name="Tian G."/>
            <person name="Zhu H."/>
            <person name="He L."/>
            <person name="Cai J."/>
            <person name="Huang Q."/>
            <person name="Cai Q."/>
            <person name="Li B."/>
            <person name="Bai Y."/>
            <person name="Zhang Z."/>
            <person name="Zhang Y."/>
            <person name="Wang W."/>
            <person name="Li J."/>
            <person name="Wei F."/>
            <person name="Li H."/>
            <person name="Jian M."/>
            <person name="Li J."/>
            <person name="Zhang Z."/>
            <person name="Nielsen R."/>
            <person name="Li D."/>
            <person name="Gu W."/>
            <person name="Yang Z."/>
            <person name="Xuan Z."/>
            <person name="Ryder O.A."/>
            <person name="Leung F.C."/>
            <person name="Zhou Y."/>
            <person name="Cao J."/>
            <person name="Sun X."/>
            <person name="Fu Y."/>
            <person name="Fang X."/>
            <person name="Guo X."/>
            <person name="Wang B."/>
            <person name="Hou R."/>
            <person name="Shen F."/>
            <person name="Mu B."/>
            <person name="Ni P."/>
            <person name="Lin R."/>
            <person name="Qian W."/>
            <person name="Wang G."/>
            <person name="Yu C."/>
            <person name="Nie W."/>
            <person name="Wang J."/>
            <person name="Wu Z."/>
            <person name="Liang H."/>
            <person name="Min J."/>
            <person name="Wu Q."/>
            <person name="Cheng S."/>
            <person name="Ruan J."/>
            <person name="Wang M."/>
            <person name="Shi Z."/>
            <person name="Wen M."/>
            <person name="Liu B."/>
            <person name="Ren X."/>
            <person name="Zheng H."/>
            <person name="Dong D."/>
            <person name="Cook K."/>
            <person name="Shan G."/>
            <person name="Zhang H."/>
            <person name="Kosiol C."/>
            <person name="Xie X."/>
            <person name="Lu Z."/>
            <person name="Zheng H."/>
            <person name="Li Y."/>
            <person name="Steiner C.C."/>
            <person name="Lam T.T."/>
            <person name="Lin S."/>
            <person name="Zhang Q."/>
            <person name="Li G."/>
            <person name="Tian J."/>
            <person name="Gong T."/>
            <person name="Liu H."/>
            <person name="Zhang D."/>
            <person name="Fang L."/>
            <person name="Ye C."/>
            <person name="Zhang J."/>
            <person name="Hu W."/>
            <person name="Xu A."/>
            <person name="Ren Y."/>
            <person name="Zhang G."/>
            <person name="Bruford M.W."/>
            <person name="Li Q."/>
            <person name="Ma L."/>
            <person name="Guo Y."/>
            <person name="An N."/>
            <person name="Hu Y."/>
            <person name="Zheng Y."/>
            <person name="Shi Y."/>
            <person name="Li Z."/>
            <person name="Liu Q."/>
            <person name="Chen Y."/>
            <person name="Zhao J."/>
            <person name="Qu N."/>
            <person name="Zhao S."/>
            <person name="Tian F."/>
            <person name="Wang X."/>
            <person name="Wang H."/>
            <person name="Xu L."/>
            <person name="Liu X."/>
            <person name="Vinar T."/>
            <person name="Wang Y."/>
            <person name="Lam T.W."/>
            <person name="Yiu S.M."/>
            <person name="Liu S."/>
            <person name="Zhang H."/>
            <person name="Li D."/>
            <person name="Huang Y."/>
            <person name="Wang X."/>
            <person name="Yang G."/>
            <person name="Jiang Z."/>
            <person name="Wang J."/>
            <person name="Qin N."/>
            <person name="Li L."/>
            <person name="Li J."/>
            <person name="Bolund L."/>
            <person name="Kristiansen K."/>
            <person name="Wong G.K."/>
            <person name="Olson M."/>
            <person name="Zhang X."/>
            <person name="Li S."/>
            <person name="Yang H."/>
            <person name="Wang J."/>
            <person name="Wang J."/>
        </authorList>
    </citation>
    <scope>NUCLEOTIDE SEQUENCE [LARGE SCALE GENOMIC DNA]</scope>
</reference>
<sequence>LLSLGPLGKPRIGKKRTERFIRDQTDRCVKSKRNWRKPGGIDNRVSRRFTGQILMHGISYGSSEETKPMLPRGFRKILVHNIEELAVLPMCNKSHRAETAHSVTSKNHKATAKRAAQLAIRVANPNARLCSEENE</sequence>
<protein>
    <recommendedName>
        <fullName evidence="5">60S ribosomal protein L32</fullName>
    </recommendedName>
</protein>
<evidence type="ECO:0000256" key="2">
    <source>
        <dbReference type="ARBA" id="ARBA00022980"/>
    </source>
</evidence>
<comment type="similarity">
    <text evidence="1">Belongs to the eukaryotic ribosomal protein eL32 family.</text>
</comment>
<dbReference type="SMART" id="SM01393">
    <property type="entry name" value="Ribosomal_L32e"/>
    <property type="match status" value="1"/>
</dbReference>
<dbReference type="InterPro" id="IPR001515">
    <property type="entry name" value="Ribosomal_eL32"/>
</dbReference>
<dbReference type="GO" id="GO:0006412">
    <property type="term" value="P:translation"/>
    <property type="evidence" value="ECO:0007669"/>
    <property type="project" value="InterPro"/>
</dbReference>
<dbReference type="Pfam" id="PF01655">
    <property type="entry name" value="Ribosomal_L32e"/>
    <property type="match status" value="1"/>
</dbReference>
<dbReference type="EMBL" id="GL192709">
    <property type="protein sequence ID" value="EFB25273.1"/>
    <property type="molecule type" value="Genomic_DNA"/>
</dbReference>
<evidence type="ECO:0000256" key="1">
    <source>
        <dbReference type="ARBA" id="ARBA00008431"/>
    </source>
</evidence>
<proteinExistence type="inferred from homology"/>
<evidence type="ECO:0000313" key="4">
    <source>
        <dbReference type="EMBL" id="EFB25273.1"/>
    </source>
</evidence>
<feature type="non-terminal residue" evidence="4">
    <location>
        <position position="1"/>
    </location>
</feature>